<dbReference type="EMBL" id="LCZI01000181">
    <property type="protein sequence ID" value="KKZ67848.1"/>
    <property type="molecule type" value="Genomic_DNA"/>
</dbReference>
<dbReference type="AlphaFoldDB" id="A0A0G2IBF0"/>
<sequence length="66" mass="7749">MDNGQWMVGSQPAYRQIPRGYLGSKVAQLPDKSEAGNQWNWRPGYRVLGTGDWRLEKWRDKEQNLK</sequence>
<organism evidence="1 2">
    <name type="scientific">[Emmonsia] crescens</name>
    <dbReference type="NCBI Taxonomy" id="73230"/>
    <lineage>
        <taxon>Eukaryota</taxon>
        <taxon>Fungi</taxon>
        <taxon>Dikarya</taxon>
        <taxon>Ascomycota</taxon>
        <taxon>Pezizomycotina</taxon>
        <taxon>Eurotiomycetes</taxon>
        <taxon>Eurotiomycetidae</taxon>
        <taxon>Onygenales</taxon>
        <taxon>Ajellomycetaceae</taxon>
        <taxon>Emergomyces</taxon>
    </lineage>
</organism>
<evidence type="ECO:0000313" key="1">
    <source>
        <dbReference type="EMBL" id="KKZ67848.1"/>
    </source>
</evidence>
<comment type="caution">
    <text evidence="1">The sequence shown here is derived from an EMBL/GenBank/DDBJ whole genome shotgun (WGS) entry which is preliminary data.</text>
</comment>
<evidence type="ECO:0000313" key="2">
    <source>
        <dbReference type="Proteomes" id="UP000034164"/>
    </source>
</evidence>
<name>A0A0G2IBF0_9EURO</name>
<protein>
    <submittedName>
        <fullName evidence="1">Uncharacterized protein</fullName>
    </submittedName>
</protein>
<gene>
    <name evidence="1" type="ORF">EMCG_06477</name>
</gene>
<dbReference type="Proteomes" id="UP000034164">
    <property type="component" value="Unassembled WGS sequence"/>
</dbReference>
<dbReference type="VEuPathDB" id="FungiDB:EMCG_06477"/>
<accession>A0A0G2IBF0</accession>
<proteinExistence type="predicted"/>
<reference evidence="2" key="1">
    <citation type="journal article" date="2015" name="PLoS Genet.">
        <title>The dynamic genome and transcriptome of the human fungal pathogen Blastomyces and close relative Emmonsia.</title>
        <authorList>
            <person name="Munoz J.F."/>
            <person name="Gauthier G.M."/>
            <person name="Desjardins C.A."/>
            <person name="Gallo J.E."/>
            <person name="Holder J."/>
            <person name="Sullivan T.D."/>
            <person name="Marty A.J."/>
            <person name="Carmen J.C."/>
            <person name="Chen Z."/>
            <person name="Ding L."/>
            <person name="Gujja S."/>
            <person name="Magrini V."/>
            <person name="Misas E."/>
            <person name="Mitreva M."/>
            <person name="Priest M."/>
            <person name="Saif S."/>
            <person name="Whiston E.A."/>
            <person name="Young S."/>
            <person name="Zeng Q."/>
            <person name="Goldman W.E."/>
            <person name="Mardis E.R."/>
            <person name="Taylor J.W."/>
            <person name="McEwen J.G."/>
            <person name="Clay O.K."/>
            <person name="Klein B.S."/>
            <person name="Cuomo C.A."/>
        </authorList>
    </citation>
    <scope>NUCLEOTIDE SEQUENCE [LARGE SCALE GENOMIC DNA]</scope>
    <source>
        <strain evidence="2">UAMH 3008</strain>
    </source>
</reference>